<dbReference type="STRING" id="1082479.SAMN05216241_10331"/>
<evidence type="ECO:0008006" key="4">
    <source>
        <dbReference type="Google" id="ProtNLM"/>
    </source>
</evidence>
<keyword evidence="1" id="KW-0812">Transmembrane</keyword>
<gene>
    <name evidence="2" type="ORF">SAMN05216241_10331</name>
</gene>
<dbReference type="EMBL" id="FNCE01000003">
    <property type="protein sequence ID" value="SDF88618.1"/>
    <property type="molecule type" value="Genomic_DNA"/>
</dbReference>
<evidence type="ECO:0000313" key="3">
    <source>
        <dbReference type="Proteomes" id="UP000199415"/>
    </source>
</evidence>
<dbReference type="InterPro" id="IPR010865">
    <property type="entry name" value="DUF1499"/>
</dbReference>
<feature type="transmembrane region" description="Helical" evidence="1">
    <location>
        <begin position="73"/>
        <end position="93"/>
    </location>
</feature>
<dbReference type="OrthoDB" id="1523552at2"/>
<reference evidence="2 3" key="1">
    <citation type="submission" date="2016-10" db="EMBL/GenBank/DDBJ databases">
        <authorList>
            <person name="de Groot N.N."/>
        </authorList>
    </citation>
    <scope>NUCLEOTIDE SEQUENCE [LARGE SCALE GENOMIC DNA]</scope>
    <source>
        <strain evidence="2 3">DSM 25584</strain>
    </source>
</reference>
<accession>A0A1G7PQW3</accession>
<evidence type="ECO:0000313" key="2">
    <source>
        <dbReference type="EMBL" id="SDF88618.1"/>
    </source>
</evidence>
<keyword evidence="1" id="KW-0472">Membrane</keyword>
<sequence>MRGIVRTLVGAGLALAVVAALAGVLAGLGTKLGFWDFRTGFAVLRWSVYGALAAVALSGAGLLGAMHQRSARLGLTALPGLVIALAAAAVPLLHVRMVEAYPPIHDITTDTKNPPRFVALAEIREEAPNAVAYPGETTAKQQKQAYPNIRPLTVPVSPERAFDAARAAAAAMGWNIAAADAEARRIEATAETFWFGFRDDVAVRVTAREDGGSRIDVRSASRVGVSDLGANAKRIREFLAGVQERLPGAAPAE</sequence>
<keyword evidence="3" id="KW-1185">Reference proteome</keyword>
<proteinExistence type="predicted"/>
<feature type="transmembrane region" description="Helical" evidence="1">
    <location>
        <begin position="46"/>
        <end position="66"/>
    </location>
</feature>
<keyword evidence="1" id="KW-1133">Transmembrane helix</keyword>
<protein>
    <recommendedName>
        <fullName evidence="4">DUF1499 domain-containing protein</fullName>
    </recommendedName>
</protein>
<dbReference type="AlphaFoldDB" id="A0A1G7PQW3"/>
<dbReference type="Proteomes" id="UP000199415">
    <property type="component" value="Unassembled WGS sequence"/>
</dbReference>
<dbReference type="RefSeq" id="WP_090019175.1">
    <property type="nucleotide sequence ID" value="NZ_FNCE01000003.1"/>
</dbReference>
<organism evidence="2 3">
    <name type="scientific">Limimonas halophila</name>
    <dbReference type="NCBI Taxonomy" id="1082479"/>
    <lineage>
        <taxon>Bacteria</taxon>
        <taxon>Pseudomonadati</taxon>
        <taxon>Pseudomonadota</taxon>
        <taxon>Alphaproteobacteria</taxon>
        <taxon>Rhodospirillales</taxon>
        <taxon>Rhodovibrionaceae</taxon>
        <taxon>Limimonas</taxon>
    </lineage>
</organism>
<evidence type="ECO:0000256" key="1">
    <source>
        <dbReference type="SAM" id="Phobius"/>
    </source>
</evidence>
<name>A0A1G7PQW3_9PROT</name>
<dbReference type="Pfam" id="PF07386">
    <property type="entry name" value="DUF1499"/>
    <property type="match status" value="1"/>
</dbReference>